<evidence type="ECO:0000313" key="6">
    <source>
        <dbReference type="Proteomes" id="UP000237347"/>
    </source>
</evidence>
<feature type="domain" description="Lipid-binding serum glycoprotein C-terminal" evidence="4">
    <location>
        <begin position="633"/>
        <end position="838"/>
    </location>
</feature>
<dbReference type="SMART" id="SM00329">
    <property type="entry name" value="BPI2"/>
    <property type="match status" value="2"/>
</dbReference>
<dbReference type="SMART" id="SM00328">
    <property type="entry name" value="BPI1"/>
    <property type="match status" value="1"/>
</dbReference>
<dbReference type="InterPro" id="IPR017943">
    <property type="entry name" value="Bactericidal_perm-incr_a/b_dom"/>
</dbReference>
<dbReference type="PANTHER" id="PTHR46801">
    <property type="entry name" value="OS06G0309200 PROTEIN"/>
    <property type="match status" value="1"/>
</dbReference>
<dbReference type="InterPro" id="IPR001124">
    <property type="entry name" value="Lipid-bd_serum_glycop_C"/>
</dbReference>
<dbReference type="SUPFAM" id="SSF55394">
    <property type="entry name" value="Bactericidal permeability-increasing protein, BPI"/>
    <property type="match status" value="3"/>
</dbReference>
<dbReference type="InterPro" id="IPR017942">
    <property type="entry name" value="Lipid-bd_serum_glycop_N"/>
</dbReference>
<comment type="similarity">
    <text evidence="2">Belongs to the BPI/LBP/Plunc superfamily. BPI/LBP (TC 1.C.40) family.</text>
</comment>
<keyword evidence="1" id="KW-0325">Glycoprotein</keyword>
<dbReference type="Pfam" id="PF01273">
    <property type="entry name" value="LBP_BPI_CETP"/>
    <property type="match status" value="1"/>
</dbReference>
<dbReference type="Gene3D" id="3.15.10.10">
    <property type="entry name" value="Bactericidal permeability-increasing protein, domain 1"/>
    <property type="match status" value="1"/>
</dbReference>
<evidence type="ECO:0000256" key="2">
    <source>
        <dbReference type="ARBA" id="ARBA00060933"/>
    </source>
</evidence>
<reference evidence="5 6" key="1">
    <citation type="journal article" date="2018" name="Sci. Data">
        <title>The draft genome sequence of cork oak.</title>
        <authorList>
            <person name="Ramos A.M."/>
            <person name="Usie A."/>
            <person name="Barbosa P."/>
            <person name="Barros P.M."/>
            <person name="Capote T."/>
            <person name="Chaves I."/>
            <person name="Simoes F."/>
            <person name="Abreu I."/>
            <person name="Carrasquinho I."/>
            <person name="Faro C."/>
            <person name="Guimaraes J.B."/>
            <person name="Mendonca D."/>
            <person name="Nobrega F."/>
            <person name="Rodrigues L."/>
            <person name="Saibo N.J.M."/>
            <person name="Varela M.C."/>
            <person name="Egas C."/>
            <person name="Matos J."/>
            <person name="Miguel C.M."/>
            <person name="Oliveira M.M."/>
            <person name="Ricardo C.P."/>
            <person name="Goncalves S."/>
        </authorList>
    </citation>
    <scope>NUCLEOTIDE SEQUENCE [LARGE SCALE GENOMIC DNA]</scope>
    <source>
        <strain evidence="6">cv. HL8</strain>
    </source>
</reference>
<organism evidence="5 6">
    <name type="scientific">Quercus suber</name>
    <name type="common">Cork oak</name>
    <dbReference type="NCBI Taxonomy" id="58331"/>
    <lineage>
        <taxon>Eukaryota</taxon>
        <taxon>Viridiplantae</taxon>
        <taxon>Streptophyta</taxon>
        <taxon>Embryophyta</taxon>
        <taxon>Tracheophyta</taxon>
        <taxon>Spermatophyta</taxon>
        <taxon>Magnoliopsida</taxon>
        <taxon>eudicotyledons</taxon>
        <taxon>Gunneridae</taxon>
        <taxon>Pentapetalae</taxon>
        <taxon>rosids</taxon>
        <taxon>fabids</taxon>
        <taxon>Fagales</taxon>
        <taxon>Fagaceae</taxon>
        <taxon>Quercus</taxon>
    </lineage>
</organism>
<dbReference type="EMBL" id="PKMF04000238">
    <property type="protein sequence ID" value="KAK7841570.1"/>
    <property type="molecule type" value="Genomic_DNA"/>
</dbReference>
<protein>
    <submittedName>
        <fullName evidence="5">Bpi/lbp family protein</fullName>
    </submittedName>
</protein>
<dbReference type="PANTHER" id="PTHR46801:SF6">
    <property type="entry name" value="LIPID-BINDING SERUM GLYCOPROTEIN C-TERMINAL DOMAIN-CONTAINING PROTEIN"/>
    <property type="match status" value="1"/>
</dbReference>
<accession>A0AAW0KRG6</accession>
<dbReference type="Gene3D" id="3.15.20.10">
    <property type="entry name" value="Bactericidal permeability-increasing protein, domain 2"/>
    <property type="match status" value="2"/>
</dbReference>
<dbReference type="GO" id="GO:0008289">
    <property type="term" value="F:lipid binding"/>
    <property type="evidence" value="ECO:0007669"/>
    <property type="project" value="InterPro"/>
</dbReference>
<keyword evidence="6" id="KW-1185">Reference proteome</keyword>
<dbReference type="Proteomes" id="UP000237347">
    <property type="component" value="Unassembled WGS sequence"/>
</dbReference>
<dbReference type="CDD" id="cd00026">
    <property type="entry name" value="BPI2"/>
    <property type="match status" value="2"/>
</dbReference>
<dbReference type="InterPro" id="IPR045897">
    <property type="entry name" value="BPI/LBP_pln"/>
</dbReference>
<gene>
    <name evidence="5" type="ORF">CFP56_015153</name>
</gene>
<dbReference type="Pfam" id="PF02886">
    <property type="entry name" value="LBP_BPI_CETP_C"/>
    <property type="match status" value="2"/>
</dbReference>
<evidence type="ECO:0000259" key="3">
    <source>
        <dbReference type="SMART" id="SM00328"/>
    </source>
</evidence>
<feature type="domain" description="Lipid-binding serum glycoprotein N-terminal" evidence="3">
    <location>
        <begin position="44"/>
        <end position="269"/>
    </location>
</feature>
<dbReference type="AlphaFoldDB" id="A0AAW0KRG6"/>
<name>A0AAW0KRG6_QUESU</name>
<comment type="caution">
    <text evidence="5">The sequence shown here is derived from an EMBL/GenBank/DDBJ whole genome shotgun (WGS) entry which is preliminary data.</text>
</comment>
<evidence type="ECO:0000256" key="1">
    <source>
        <dbReference type="ARBA" id="ARBA00023180"/>
    </source>
</evidence>
<feature type="domain" description="Lipid-binding serum glycoprotein C-terminal" evidence="4">
    <location>
        <begin position="287"/>
        <end position="492"/>
    </location>
</feature>
<proteinExistence type="inferred from homology"/>
<evidence type="ECO:0000313" key="5">
    <source>
        <dbReference type="EMBL" id="KAK7841570.1"/>
    </source>
</evidence>
<dbReference type="FunFam" id="3.15.10.10:FF:000001">
    <property type="entry name" value="phospholipid transfer protein-like"/>
    <property type="match status" value="1"/>
</dbReference>
<evidence type="ECO:0000259" key="4">
    <source>
        <dbReference type="SMART" id="SM00329"/>
    </source>
</evidence>
<sequence>MKKPMAPTTILYILIGIASLFFIPSPTQSHLQPNTDEAFTSIVISQRGLDFVKDLLIEKAVSSIVPLQLPNIEKSIKIPFVGSVNMVLSNTTIYQINVSESYAKLGDAGVSIIVSGATCNLSMNWYYSYSTWLVPVEISDRGTASVQVEGLEVGLTLGLGNEEGTLKLSLLDCGCYVKDISIKLDGGASWLYQGMIDAFEEQIGSAVESAITKKLKEGILKLDTFLQALPKEIPVDDNASLNVTFVNDPLLSNASVGFEINGLFTERKRDPVLGYRHENSKTSVFCPDSSKMVGISLDEAVFNSASALYYNATFMQWIVDKVPDQSLLNTAGWRFVVPQLYKKYPNDDMTLNISLSSPPVVIISEKNIDATINVDLIIDVLEAGEVVPVACISLVIRASGLVKVAGNNLAGSVKLNDFTMSLKWSNIGNLRLYLVQPVMWTVIQTVFLPYANSHLVQGFPLPIIHGFTLHNANIISSDSRIMVCSDVIYTETNNLSQLLSIWEIASLNSKEDDRGAFDHCANLTTHPQCPHAADLIQCERMIDAFEEQIGSAVESAITKKLKEGILKLDTFLQALPKEIPVDDNASLNVTFVNDPLLSNASVGFEINGLFTERKRDPVLGYRHENSKTSVFCPDSSKMVGISLDEAVFNSASALYYNATFMQWIVDKVPDQSLLNTAGWRFVVPQLYKKYPNDDMTLNISLSSPPVVIISEKNIDATINVDLIIDVLEAGEVVPVACISLVIRASGLVKVAGNNLAGSVKLNDFTMSLKWSNIGNLRLYLVQPVMWTVIQTVFLPYANSHLVQGFPLPIIHGFTLHNANIISSDSRIMVCSDVIYTETNNLSQLLSIWE</sequence>
<dbReference type="CDD" id="cd00025">
    <property type="entry name" value="BPI1"/>
    <property type="match status" value="1"/>
</dbReference>